<keyword evidence="2" id="KW-1185">Reference proteome</keyword>
<dbReference type="GeneID" id="36337671"/>
<sequence>MNHPADFDDLLRNAGRVASGRAVSIQFVDA</sequence>
<gene>
    <name evidence="1" type="ORF">EGR_01956</name>
</gene>
<reference evidence="1 2" key="1">
    <citation type="journal article" date="2013" name="Nat. Genet.">
        <title>The genome of the hydatid tapeworm Echinococcus granulosus.</title>
        <authorList>
            <person name="Zheng H."/>
            <person name="Zhang W."/>
            <person name="Zhang L."/>
            <person name="Zhang Z."/>
            <person name="Li J."/>
            <person name="Lu G."/>
            <person name="Zhu Y."/>
            <person name="Wang Y."/>
            <person name="Huang Y."/>
            <person name="Liu J."/>
            <person name="Kang H."/>
            <person name="Chen J."/>
            <person name="Wang L."/>
            <person name="Chen A."/>
            <person name="Yu S."/>
            <person name="Gao Z."/>
            <person name="Jin L."/>
            <person name="Gu W."/>
            <person name="Wang Z."/>
            <person name="Zhao L."/>
            <person name="Shi B."/>
            <person name="Wen H."/>
            <person name="Lin R."/>
            <person name="Jones M.K."/>
            <person name="Brejova B."/>
            <person name="Vinar T."/>
            <person name="Zhao G."/>
            <person name="McManus D.P."/>
            <person name="Chen Z."/>
            <person name="Zhou Y."/>
            <person name="Wang S."/>
        </authorList>
    </citation>
    <scope>NUCLEOTIDE SEQUENCE [LARGE SCALE GENOMIC DNA]</scope>
</reference>
<dbReference type="RefSeq" id="XP_024354348.1">
    <property type="nucleotide sequence ID" value="XM_024491205.1"/>
</dbReference>
<comment type="caution">
    <text evidence="1">The sequence shown here is derived from an EMBL/GenBank/DDBJ whole genome shotgun (WGS) entry which is preliminary data.</text>
</comment>
<dbReference type="KEGG" id="egl:EGR_01956"/>
<dbReference type="AlphaFoldDB" id="W6UX89"/>
<evidence type="ECO:0000313" key="1">
    <source>
        <dbReference type="EMBL" id="EUB63152.1"/>
    </source>
</evidence>
<dbReference type="Proteomes" id="UP000019149">
    <property type="component" value="Unassembled WGS sequence"/>
</dbReference>
<protein>
    <submittedName>
        <fullName evidence="1">Uncharacterized protein</fullName>
    </submittedName>
</protein>
<dbReference type="CTD" id="36337671"/>
<dbReference type="EMBL" id="APAU02000008">
    <property type="protein sequence ID" value="EUB63152.1"/>
    <property type="molecule type" value="Genomic_DNA"/>
</dbReference>
<evidence type="ECO:0000313" key="2">
    <source>
        <dbReference type="Proteomes" id="UP000019149"/>
    </source>
</evidence>
<organism evidence="1 2">
    <name type="scientific">Echinococcus granulosus</name>
    <name type="common">Hydatid tapeworm</name>
    <dbReference type="NCBI Taxonomy" id="6210"/>
    <lineage>
        <taxon>Eukaryota</taxon>
        <taxon>Metazoa</taxon>
        <taxon>Spiralia</taxon>
        <taxon>Lophotrochozoa</taxon>
        <taxon>Platyhelminthes</taxon>
        <taxon>Cestoda</taxon>
        <taxon>Eucestoda</taxon>
        <taxon>Cyclophyllidea</taxon>
        <taxon>Taeniidae</taxon>
        <taxon>Echinococcus</taxon>
        <taxon>Echinococcus granulosus group</taxon>
    </lineage>
</organism>
<accession>W6UX89</accession>
<proteinExistence type="predicted"/>
<name>W6UX89_ECHGR</name>